<dbReference type="InterPro" id="IPR023614">
    <property type="entry name" value="Porin_dom_sf"/>
</dbReference>
<dbReference type="Proteomes" id="UP000502415">
    <property type="component" value="Chromosome"/>
</dbReference>
<dbReference type="InterPro" id="IPR002299">
    <property type="entry name" value="Porin_Neis"/>
</dbReference>
<keyword evidence="10" id="KW-0998">Cell outer membrane</keyword>
<evidence type="ECO:0000256" key="12">
    <source>
        <dbReference type="SAM" id="SignalP"/>
    </source>
</evidence>
<keyword evidence="9" id="KW-0472">Membrane</keyword>
<dbReference type="InterPro" id="IPR050298">
    <property type="entry name" value="Gram-neg_bact_OMP"/>
</dbReference>
<dbReference type="AlphaFoldDB" id="A0A7Z2VSM9"/>
<dbReference type="RefSeq" id="WP_169433625.1">
    <property type="nucleotide sequence ID" value="NZ_CP051685.1"/>
</dbReference>
<evidence type="ECO:0000256" key="4">
    <source>
        <dbReference type="ARBA" id="ARBA00022452"/>
    </source>
</evidence>
<protein>
    <submittedName>
        <fullName evidence="14">Porin</fullName>
    </submittedName>
</protein>
<dbReference type="Pfam" id="PF13609">
    <property type="entry name" value="Porin_4"/>
    <property type="match status" value="1"/>
</dbReference>
<evidence type="ECO:0000259" key="13">
    <source>
        <dbReference type="Pfam" id="PF13609"/>
    </source>
</evidence>
<keyword evidence="3" id="KW-0813">Transport</keyword>
<reference evidence="14 15" key="1">
    <citation type="submission" date="2020-04" db="EMBL/GenBank/DDBJ databases">
        <title>Genome sequencing of novel species.</title>
        <authorList>
            <person name="Heo J."/>
            <person name="Kim S.-J."/>
            <person name="Kim J.-S."/>
            <person name="Hong S.-B."/>
            <person name="Kwon S.-W."/>
        </authorList>
    </citation>
    <scope>NUCLEOTIDE SEQUENCE [LARGE SCALE GENOMIC DNA]</scope>
    <source>
        <strain evidence="14 15">GN2-R2</strain>
    </source>
</reference>
<feature type="domain" description="Porin" evidence="13">
    <location>
        <begin position="20"/>
        <end position="313"/>
    </location>
</feature>
<dbReference type="GO" id="GO:0006811">
    <property type="term" value="P:monoatomic ion transport"/>
    <property type="evidence" value="ECO:0007669"/>
    <property type="project" value="UniProtKB-KW"/>
</dbReference>
<evidence type="ECO:0000256" key="3">
    <source>
        <dbReference type="ARBA" id="ARBA00022448"/>
    </source>
</evidence>
<dbReference type="Gene3D" id="2.40.160.10">
    <property type="entry name" value="Porin"/>
    <property type="match status" value="1"/>
</dbReference>
<dbReference type="CDD" id="cd00342">
    <property type="entry name" value="gram_neg_porins"/>
    <property type="match status" value="1"/>
</dbReference>
<keyword evidence="4" id="KW-1134">Transmembrane beta strand</keyword>
<evidence type="ECO:0000256" key="7">
    <source>
        <dbReference type="ARBA" id="ARBA00023065"/>
    </source>
</evidence>
<feature type="chain" id="PRO_5030830261" evidence="12">
    <location>
        <begin position="30"/>
        <end position="349"/>
    </location>
</feature>
<dbReference type="PANTHER" id="PTHR34501">
    <property type="entry name" value="PROTEIN YDDL-RELATED"/>
    <property type="match status" value="1"/>
</dbReference>
<comment type="subunit">
    <text evidence="2">Homotrimer.</text>
</comment>
<dbReference type="GO" id="GO:0015288">
    <property type="term" value="F:porin activity"/>
    <property type="evidence" value="ECO:0007669"/>
    <property type="project" value="UniProtKB-KW"/>
</dbReference>
<keyword evidence="8" id="KW-0626">Porin</keyword>
<dbReference type="GO" id="GO:0046930">
    <property type="term" value="C:pore complex"/>
    <property type="evidence" value="ECO:0007669"/>
    <property type="project" value="UniProtKB-KW"/>
</dbReference>
<evidence type="ECO:0000256" key="8">
    <source>
        <dbReference type="ARBA" id="ARBA00023114"/>
    </source>
</evidence>
<dbReference type="PRINTS" id="PR00184">
    <property type="entry name" value="NEISSPPORIN"/>
</dbReference>
<dbReference type="KEGG" id="mfy:HH212_00605"/>
<dbReference type="EMBL" id="CP051685">
    <property type="protein sequence ID" value="QJD98725.1"/>
    <property type="molecule type" value="Genomic_DNA"/>
</dbReference>
<evidence type="ECO:0000313" key="14">
    <source>
        <dbReference type="EMBL" id="QJD98725.1"/>
    </source>
</evidence>
<evidence type="ECO:0000256" key="2">
    <source>
        <dbReference type="ARBA" id="ARBA00011233"/>
    </source>
</evidence>
<feature type="signal peptide" evidence="12">
    <location>
        <begin position="1"/>
        <end position="29"/>
    </location>
</feature>
<comment type="subcellular location">
    <subcellularLocation>
        <location evidence="1">Cell outer membrane</location>
        <topology evidence="1">Multi-pass membrane protein</topology>
    </subcellularLocation>
</comment>
<gene>
    <name evidence="14" type="ORF">HH212_00605</name>
</gene>
<evidence type="ECO:0000256" key="5">
    <source>
        <dbReference type="ARBA" id="ARBA00022692"/>
    </source>
</evidence>
<organism evidence="14 15">
    <name type="scientific">Massilia forsythiae</name>
    <dbReference type="NCBI Taxonomy" id="2728020"/>
    <lineage>
        <taxon>Bacteria</taxon>
        <taxon>Pseudomonadati</taxon>
        <taxon>Pseudomonadota</taxon>
        <taxon>Betaproteobacteria</taxon>
        <taxon>Burkholderiales</taxon>
        <taxon>Oxalobacteraceae</taxon>
        <taxon>Telluria group</taxon>
        <taxon>Massilia</taxon>
    </lineage>
</organism>
<dbReference type="InterPro" id="IPR033900">
    <property type="entry name" value="Gram_neg_porin_domain"/>
</dbReference>
<sequence length="349" mass="36061">MQVKRLAALLAAAPLTTLPLVAVSLPAAAQTNVTLYGIVDAAVSSQDSGGPEGRQTVVNSGNQSSSRFGFRGAEDLGNGLKAIFNLEAGVAVDTGAADSALFGRRAVVGLEGDFGAVTVGREYSPIASIAAATDAFGQGFYGSNLSAFTTNRLTRRLSNSVNYKSTGWHGLKLLAAYAAGEVNAVNTPSGDLRGLGVEYTLGGLYLGGAYHQIKRVGADDDREAAVGAGYKFDALGGLEIKGNWMQADREGTPAKFKQVNLGGSVPFGAHRVYANLQQNKQGGAKGNAWALAYTYSLSKRTNLYASYADLNNNRLGVFGLNSSSTAVAPAATALGADPSVLSLGIRHAF</sequence>
<evidence type="ECO:0000256" key="9">
    <source>
        <dbReference type="ARBA" id="ARBA00023136"/>
    </source>
</evidence>
<keyword evidence="15" id="KW-1185">Reference proteome</keyword>
<evidence type="ECO:0000256" key="11">
    <source>
        <dbReference type="SAM" id="MobiDB-lite"/>
    </source>
</evidence>
<evidence type="ECO:0000256" key="10">
    <source>
        <dbReference type="ARBA" id="ARBA00023237"/>
    </source>
</evidence>
<accession>A0A7Z2VSM9</accession>
<keyword evidence="6 12" id="KW-0732">Signal</keyword>
<keyword evidence="7" id="KW-0406">Ion transport</keyword>
<name>A0A7Z2VSM9_9BURK</name>
<evidence type="ECO:0000256" key="6">
    <source>
        <dbReference type="ARBA" id="ARBA00022729"/>
    </source>
</evidence>
<feature type="region of interest" description="Disordered" evidence="11">
    <location>
        <begin position="45"/>
        <end position="64"/>
    </location>
</feature>
<dbReference type="SUPFAM" id="SSF56935">
    <property type="entry name" value="Porins"/>
    <property type="match status" value="1"/>
</dbReference>
<dbReference type="PANTHER" id="PTHR34501:SF9">
    <property type="entry name" value="MAJOR OUTER MEMBRANE PROTEIN P.IA"/>
    <property type="match status" value="1"/>
</dbReference>
<keyword evidence="5" id="KW-0812">Transmembrane</keyword>
<evidence type="ECO:0000256" key="1">
    <source>
        <dbReference type="ARBA" id="ARBA00004571"/>
    </source>
</evidence>
<dbReference type="GO" id="GO:0009279">
    <property type="term" value="C:cell outer membrane"/>
    <property type="evidence" value="ECO:0007669"/>
    <property type="project" value="UniProtKB-SubCell"/>
</dbReference>
<evidence type="ECO:0000313" key="15">
    <source>
        <dbReference type="Proteomes" id="UP000502415"/>
    </source>
</evidence>
<proteinExistence type="predicted"/>